<proteinExistence type="predicted"/>
<dbReference type="Proteomes" id="UP000784880">
    <property type="component" value="Unassembled WGS sequence"/>
</dbReference>
<dbReference type="EMBL" id="JAHQCS010000035">
    <property type="protein sequence ID" value="MBU9710509.1"/>
    <property type="molecule type" value="Genomic_DNA"/>
</dbReference>
<accession>A0ABS6J9Z4</accession>
<protein>
    <submittedName>
        <fullName evidence="1">Uncharacterized protein</fullName>
    </submittedName>
</protein>
<comment type="caution">
    <text evidence="1">The sequence shown here is derived from an EMBL/GenBank/DDBJ whole genome shotgun (WGS) entry which is preliminary data.</text>
</comment>
<sequence>MALQAETLVEEWFNRNGYFTIRGVKDKIDEVDILAIKNLGQSNWDCVHCEVQVGIRPVTYISRLTSELVTELGVKSSSSAKLRTDEQISTCVKQWVENKYTAQKKQRIRGQFFPNSTWRYVFVHGNVKDPKELEYIRLEGVSLLPFKQLLNELCTKQTHFDFAGSSAGDLVEIINFIKN</sequence>
<name>A0ABS6J9Z4_9BACI</name>
<dbReference type="RefSeq" id="WP_217064402.1">
    <property type="nucleotide sequence ID" value="NZ_JAHQCS010000035.1"/>
</dbReference>
<gene>
    <name evidence="1" type="ORF">KS419_01975</name>
</gene>
<evidence type="ECO:0000313" key="2">
    <source>
        <dbReference type="Proteomes" id="UP000784880"/>
    </source>
</evidence>
<reference evidence="1 2" key="1">
    <citation type="submission" date="2021-06" db="EMBL/GenBank/DDBJ databases">
        <title>Bacillus sp. RD4P76, an endophyte from a halophyte.</title>
        <authorList>
            <person name="Sun J.-Q."/>
        </authorList>
    </citation>
    <scope>NUCLEOTIDE SEQUENCE [LARGE SCALE GENOMIC DNA]</scope>
    <source>
        <strain evidence="1 2">CGMCC 1.15917</strain>
    </source>
</reference>
<organism evidence="1 2">
    <name type="scientific">Evansella tamaricis</name>
    <dbReference type="NCBI Taxonomy" id="2069301"/>
    <lineage>
        <taxon>Bacteria</taxon>
        <taxon>Bacillati</taxon>
        <taxon>Bacillota</taxon>
        <taxon>Bacilli</taxon>
        <taxon>Bacillales</taxon>
        <taxon>Bacillaceae</taxon>
        <taxon>Evansella</taxon>
    </lineage>
</organism>
<keyword evidence="2" id="KW-1185">Reference proteome</keyword>
<evidence type="ECO:0000313" key="1">
    <source>
        <dbReference type="EMBL" id="MBU9710509.1"/>
    </source>
</evidence>